<evidence type="ECO:0000313" key="2">
    <source>
        <dbReference type="EMBL" id="EDQ85444.1"/>
    </source>
</evidence>
<dbReference type="GeneID" id="5894951"/>
<evidence type="ECO:0000256" key="1">
    <source>
        <dbReference type="SAM" id="MobiDB-lite"/>
    </source>
</evidence>
<keyword evidence="3" id="KW-1185">Reference proteome</keyword>
<dbReference type="InParanoid" id="A9VA89"/>
<reference evidence="2 3" key="1">
    <citation type="journal article" date="2008" name="Nature">
        <title>The genome of the choanoflagellate Monosiga brevicollis and the origin of metazoans.</title>
        <authorList>
            <consortium name="JGI Sequencing"/>
            <person name="King N."/>
            <person name="Westbrook M.J."/>
            <person name="Young S.L."/>
            <person name="Kuo A."/>
            <person name="Abedin M."/>
            <person name="Chapman J."/>
            <person name="Fairclough S."/>
            <person name="Hellsten U."/>
            <person name="Isogai Y."/>
            <person name="Letunic I."/>
            <person name="Marr M."/>
            <person name="Pincus D."/>
            <person name="Putnam N."/>
            <person name="Rokas A."/>
            <person name="Wright K.J."/>
            <person name="Zuzow R."/>
            <person name="Dirks W."/>
            <person name="Good M."/>
            <person name="Goodstein D."/>
            <person name="Lemons D."/>
            <person name="Li W."/>
            <person name="Lyons J.B."/>
            <person name="Morris A."/>
            <person name="Nichols S."/>
            <person name="Richter D.J."/>
            <person name="Salamov A."/>
            <person name="Bork P."/>
            <person name="Lim W.A."/>
            <person name="Manning G."/>
            <person name="Miller W.T."/>
            <person name="McGinnis W."/>
            <person name="Shapiro H."/>
            <person name="Tjian R."/>
            <person name="Grigoriev I.V."/>
            <person name="Rokhsar D."/>
        </authorList>
    </citation>
    <scope>NUCLEOTIDE SEQUENCE [LARGE SCALE GENOMIC DNA]</scope>
    <source>
        <strain evidence="3">MX1 / ATCC 50154</strain>
    </source>
</reference>
<protein>
    <submittedName>
        <fullName evidence="2">Uncharacterized protein</fullName>
    </submittedName>
</protein>
<dbReference type="EMBL" id="CH991573">
    <property type="protein sequence ID" value="EDQ85444.1"/>
    <property type="molecule type" value="Genomic_DNA"/>
</dbReference>
<sequence>MFATTYIRMKGVFLVFFFDNSRCYRYKQSLSSAVDSATIQLAPHTHNATCLSLSLFLSLSFSLSLCSHFSSASCRRLFLSLFLTLSFSLCALSGLCPSSSSSSSSSLSLSFSVWLAPWAGVNSGMSHSPILAFHHNMAGYGLHHPGFWFDGTFTSAIPDLTALAGRIEAAVDIGANLLRKSEDDKRRAMKMLLLVHLTPCLSEDMQTRLAEHIASGERLDPQSVAEALAGFESKSISSRWTDMHGQMPEQIHNATQLTDAIRAIRGQFTEERLCDFSVLTILDTTMRFKPSFFSRTLQNHSAYPTNTVDELLQLAKLITPIPSLPERTRPRSPSLRRSPSPLSGSPLRRALSPNPPIMSSSPTQKLTPIRLGFHAA</sequence>
<dbReference type="AlphaFoldDB" id="A9VA89"/>
<accession>A9VA89</accession>
<proteinExistence type="predicted"/>
<gene>
    <name evidence="2" type="ORF">MONBRDRAFT_34211</name>
</gene>
<evidence type="ECO:0000313" key="3">
    <source>
        <dbReference type="Proteomes" id="UP000001357"/>
    </source>
</evidence>
<name>A9VA89_MONBE</name>
<dbReference type="KEGG" id="mbr:MONBRDRAFT_34211"/>
<feature type="compositionally biased region" description="Low complexity" evidence="1">
    <location>
        <begin position="331"/>
        <end position="352"/>
    </location>
</feature>
<feature type="region of interest" description="Disordered" evidence="1">
    <location>
        <begin position="322"/>
        <end position="365"/>
    </location>
</feature>
<organism evidence="2 3">
    <name type="scientific">Monosiga brevicollis</name>
    <name type="common">Choanoflagellate</name>
    <dbReference type="NCBI Taxonomy" id="81824"/>
    <lineage>
        <taxon>Eukaryota</taxon>
        <taxon>Choanoflagellata</taxon>
        <taxon>Craspedida</taxon>
        <taxon>Salpingoecidae</taxon>
        <taxon>Monosiga</taxon>
    </lineage>
</organism>
<dbReference type="RefSeq" id="XP_001749635.1">
    <property type="nucleotide sequence ID" value="XM_001749583.1"/>
</dbReference>
<dbReference type="Proteomes" id="UP000001357">
    <property type="component" value="Unassembled WGS sequence"/>
</dbReference>